<organism evidence="2 3">
    <name type="scientific">Portunus trituberculatus</name>
    <name type="common">Swimming crab</name>
    <name type="synonym">Neptunus trituberculatus</name>
    <dbReference type="NCBI Taxonomy" id="210409"/>
    <lineage>
        <taxon>Eukaryota</taxon>
        <taxon>Metazoa</taxon>
        <taxon>Ecdysozoa</taxon>
        <taxon>Arthropoda</taxon>
        <taxon>Crustacea</taxon>
        <taxon>Multicrustacea</taxon>
        <taxon>Malacostraca</taxon>
        <taxon>Eumalacostraca</taxon>
        <taxon>Eucarida</taxon>
        <taxon>Decapoda</taxon>
        <taxon>Pleocyemata</taxon>
        <taxon>Brachyura</taxon>
        <taxon>Eubrachyura</taxon>
        <taxon>Portunoidea</taxon>
        <taxon>Portunidae</taxon>
        <taxon>Portuninae</taxon>
        <taxon>Portunus</taxon>
    </lineage>
</organism>
<dbReference type="Proteomes" id="UP000324222">
    <property type="component" value="Unassembled WGS sequence"/>
</dbReference>
<protein>
    <submittedName>
        <fullName evidence="2">Uncharacterized protein</fullName>
    </submittedName>
</protein>
<comment type="caution">
    <text evidence="2">The sequence shown here is derived from an EMBL/GenBank/DDBJ whole genome shotgun (WGS) entry which is preliminary data.</text>
</comment>
<name>A0A5B7H6R9_PORTR</name>
<feature type="region of interest" description="Disordered" evidence="1">
    <location>
        <begin position="1"/>
        <end position="21"/>
    </location>
</feature>
<evidence type="ECO:0000256" key="1">
    <source>
        <dbReference type="SAM" id="MobiDB-lite"/>
    </source>
</evidence>
<evidence type="ECO:0000313" key="2">
    <source>
        <dbReference type="EMBL" id="MPC66772.1"/>
    </source>
</evidence>
<evidence type="ECO:0000313" key="3">
    <source>
        <dbReference type="Proteomes" id="UP000324222"/>
    </source>
</evidence>
<gene>
    <name evidence="2" type="ORF">E2C01_060925</name>
</gene>
<feature type="compositionally biased region" description="Polar residues" evidence="1">
    <location>
        <begin position="60"/>
        <end position="74"/>
    </location>
</feature>
<feature type="region of interest" description="Disordered" evidence="1">
    <location>
        <begin position="60"/>
        <end position="81"/>
    </location>
</feature>
<dbReference type="AlphaFoldDB" id="A0A5B7H6R9"/>
<feature type="compositionally biased region" description="Basic and acidic residues" evidence="1">
    <location>
        <begin position="9"/>
        <end position="19"/>
    </location>
</feature>
<keyword evidence="3" id="KW-1185">Reference proteome</keyword>
<reference evidence="2 3" key="1">
    <citation type="submission" date="2019-05" db="EMBL/GenBank/DDBJ databases">
        <title>Another draft genome of Portunus trituberculatus and its Hox gene families provides insights of decapod evolution.</title>
        <authorList>
            <person name="Jeong J.-H."/>
            <person name="Song I."/>
            <person name="Kim S."/>
            <person name="Choi T."/>
            <person name="Kim D."/>
            <person name="Ryu S."/>
            <person name="Kim W."/>
        </authorList>
    </citation>
    <scope>NUCLEOTIDE SEQUENCE [LARGE SCALE GENOMIC DNA]</scope>
    <source>
        <tissue evidence="2">Muscle</tissue>
    </source>
</reference>
<sequence length="81" mass="9091">MLQQELGDSDNRVVAHGDSNDVSCKTINKHDDALFSIMYRKRSHHVHSYSLPLLKCSDTTFRSGPQPVSNQSPLDTHGIQK</sequence>
<dbReference type="EMBL" id="VSRR010025256">
    <property type="protein sequence ID" value="MPC66772.1"/>
    <property type="molecule type" value="Genomic_DNA"/>
</dbReference>
<accession>A0A5B7H6R9</accession>
<proteinExistence type="predicted"/>